<evidence type="ECO:0000313" key="3">
    <source>
        <dbReference type="EMBL" id="GIG48453.1"/>
    </source>
</evidence>
<feature type="region of interest" description="Disordered" evidence="1">
    <location>
        <begin position="151"/>
        <end position="176"/>
    </location>
</feature>
<reference evidence="3" key="1">
    <citation type="submission" date="2021-01" db="EMBL/GenBank/DDBJ databases">
        <title>Whole genome shotgun sequence of Dactylosporangium siamense NBRC 106093.</title>
        <authorList>
            <person name="Komaki H."/>
            <person name="Tamura T."/>
        </authorList>
    </citation>
    <scope>NUCLEOTIDE SEQUENCE</scope>
    <source>
        <strain evidence="3">NBRC 106093</strain>
    </source>
</reference>
<dbReference type="GO" id="GO:0043448">
    <property type="term" value="P:alkane catabolic process"/>
    <property type="evidence" value="ECO:0007669"/>
    <property type="project" value="TreeGrafter"/>
</dbReference>
<keyword evidence="4" id="KW-1185">Reference proteome</keyword>
<dbReference type="EMBL" id="BONQ01000105">
    <property type="protein sequence ID" value="GIG48453.1"/>
    <property type="molecule type" value="Genomic_DNA"/>
</dbReference>
<organism evidence="3 4">
    <name type="scientific">Dactylosporangium siamense</name>
    <dbReference type="NCBI Taxonomy" id="685454"/>
    <lineage>
        <taxon>Bacteria</taxon>
        <taxon>Bacillati</taxon>
        <taxon>Actinomycetota</taxon>
        <taxon>Actinomycetes</taxon>
        <taxon>Micromonosporales</taxon>
        <taxon>Micromonosporaceae</taxon>
        <taxon>Dactylosporangium</taxon>
    </lineage>
</organism>
<dbReference type="PROSITE" id="PS51257">
    <property type="entry name" value="PROKAR_LIPOPROTEIN"/>
    <property type="match status" value="1"/>
</dbReference>
<name>A0A919PU56_9ACTN</name>
<keyword evidence="3" id="KW-0449">Lipoprotein</keyword>
<dbReference type="Proteomes" id="UP000660611">
    <property type="component" value="Unassembled WGS sequence"/>
</dbReference>
<keyword evidence="2" id="KW-0732">Signal</keyword>
<protein>
    <submittedName>
        <fullName evidence="3">Lipoprotein</fullName>
    </submittedName>
</protein>
<comment type="caution">
    <text evidence="3">The sequence shown here is derived from an EMBL/GenBank/DDBJ whole genome shotgun (WGS) entry which is preliminary data.</text>
</comment>
<dbReference type="AlphaFoldDB" id="A0A919PU56"/>
<sequence length="176" mass="18166">MKALSAALVFVVALGGLTACGSDDPPAANPPASAAAEVDLTDGPAVAIPTPKPEPIGLTAGKAKVGDAEADVVRFKDRVVYRFEADENKPPKVNCVGDCLVIWPPLLTDGTPVKLAGVNPALVGSVQRADGLTQVTLDGWPLYLYKQDESPADTKGEGVGGNWSVVRPDGKPVVKK</sequence>
<feature type="chain" id="PRO_5038011032" evidence="2">
    <location>
        <begin position="22"/>
        <end position="176"/>
    </location>
</feature>
<evidence type="ECO:0000256" key="1">
    <source>
        <dbReference type="SAM" id="MobiDB-lite"/>
    </source>
</evidence>
<evidence type="ECO:0000256" key="2">
    <source>
        <dbReference type="SAM" id="SignalP"/>
    </source>
</evidence>
<dbReference type="PANTHER" id="PTHR39335">
    <property type="entry name" value="BLL4220 PROTEIN"/>
    <property type="match status" value="1"/>
</dbReference>
<proteinExistence type="predicted"/>
<dbReference type="InterPro" id="IPR005297">
    <property type="entry name" value="Lipoprotein_repeat"/>
</dbReference>
<dbReference type="Pfam" id="PF03640">
    <property type="entry name" value="Lipoprotein_15"/>
    <property type="match status" value="2"/>
</dbReference>
<feature type="signal peptide" evidence="2">
    <location>
        <begin position="1"/>
        <end position="21"/>
    </location>
</feature>
<dbReference type="PANTHER" id="PTHR39335:SF1">
    <property type="entry name" value="BLL4220 PROTEIN"/>
    <property type="match status" value="1"/>
</dbReference>
<gene>
    <name evidence="3" type="ORF">Dsi01nite_064940</name>
</gene>
<evidence type="ECO:0000313" key="4">
    <source>
        <dbReference type="Proteomes" id="UP000660611"/>
    </source>
</evidence>
<dbReference type="RefSeq" id="WP_203850164.1">
    <property type="nucleotide sequence ID" value="NZ_BAAAVW010000003.1"/>
</dbReference>
<accession>A0A919PU56</accession>